<dbReference type="EMBL" id="JABSTU010000001">
    <property type="protein sequence ID" value="KAH8041828.1"/>
    <property type="molecule type" value="Genomic_DNA"/>
</dbReference>
<evidence type="ECO:0000256" key="1">
    <source>
        <dbReference type="SAM" id="MobiDB-lite"/>
    </source>
</evidence>
<reference evidence="2" key="1">
    <citation type="journal article" date="2020" name="Cell">
        <title>Large-Scale Comparative Analyses of Tick Genomes Elucidate Their Genetic Diversity and Vector Capacities.</title>
        <authorList>
            <consortium name="Tick Genome and Microbiome Consortium (TIGMIC)"/>
            <person name="Jia N."/>
            <person name="Wang J."/>
            <person name="Shi W."/>
            <person name="Du L."/>
            <person name="Sun Y."/>
            <person name="Zhan W."/>
            <person name="Jiang J.F."/>
            <person name="Wang Q."/>
            <person name="Zhang B."/>
            <person name="Ji P."/>
            <person name="Bell-Sakyi L."/>
            <person name="Cui X.M."/>
            <person name="Yuan T.T."/>
            <person name="Jiang B.G."/>
            <person name="Yang W.F."/>
            <person name="Lam T.T."/>
            <person name="Chang Q.C."/>
            <person name="Ding S.J."/>
            <person name="Wang X.J."/>
            <person name="Zhu J.G."/>
            <person name="Ruan X.D."/>
            <person name="Zhao L."/>
            <person name="Wei J.T."/>
            <person name="Ye R.Z."/>
            <person name="Que T.C."/>
            <person name="Du C.H."/>
            <person name="Zhou Y.H."/>
            <person name="Cheng J.X."/>
            <person name="Dai P.F."/>
            <person name="Guo W.B."/>
            <person name="Han X.H."/>
            <person name="Huang E.J."/>
            <person name="Li L.F."/>
            <person name="Wei W."/>
            <person name="Gao Y.C."/>
            <person name="Liu J.Z."/>
            <person name="Shao H.Z."/>
            <person name="Wang X."/>
            <person name="Wang C.C."/>
            <person name="Yang T.C."/>
            <person name="Huo Q.B."/>
            <person name="Li W."/>
            <person name="Chen H.Y."/>
            <person name="Chen S.E."/>
            <person name="Zhou L.G."/>
            <person name="Ni X.B."/>
            <person name="Tian J.H."/>
            <person name="Sheng Y."/>
            <person name="Liu T."/>
            <person name="Pan Y.S."/>
            <person name="Xia L.Y."/>
            <person name="Li J."/>
            <person name="Zhao F."/>
            <person name="Cao W.C."/>
        </authorList>
    </citation>
    <scope>NUCLEOTIDE SEQUENCE</scope>
    <source>
        <strain evidence="2">Rmic-2018</strain>
    </source>
</reference>
<feature type="compositionally biased region" description="Basic and acidic residues" evidence="1">
    <location>
        <begin position="120"/>
        <end position="130"/>
    </location>
</feature>
<accession>A0A9J6F5K7</accession>
<feature type="region of interest" description="Disordered" evidence="1">
    <location>
        <begin position="81"/>
        <end position="102"/>
    </location>
</feature>
<keyword evidence="3" id="KW-1185">Reference proteome</keyword>
<evidence type="ECO:0000313" key="3">
    <source>
        <dbReference type="Proteomes" id="UP000821866"/>
    </source>
</evidence>
<gene>
    <name evidence="2" type="ORF">HPB51_018622</name>
</gene>
<proteinExistence type="predicted"/>
<reference evidence="2" key="2">
    <citation type="submission" date="2021-09" db="EMBL/GenBank/DDBJ databases">
        <authorList>
            <person name="Jia N."/>
            <person name="Wang J."/>
            <person name="Shi W."/>
            <person name="Du L."/>
            <person name="Sun Y."/>
            <person name="Zhan W."/>
            <person name="Jiang J."/>
            <person name="Wang Q."/>
            <person name="Zhang B."/>
            <person name="Ji P."/>
            <person name="Sakyi L.B."/>
            <person name="Cui X."/>
            <person name="Yuan T."/>
            <person name="Jiang B."/>
            <person name="Yang W."/>
            <person name="Lam T.T.-Y."/>
            <person name="Chang Q."/>
            <person name="Ding S."/>
            <person name="Wang X."/>
            <person name="Zhu J."/>
            <person name="Ruan X."/>
            <person name="Zhao L."/>
            <person name="Wei J."/>
            <person name="Que T."/>
            <person name="Du C."/>
            <person name="Cheng J."/>
            <person name="Dai P."/>
            <person name="Han X."/>
            <person name="Huang E."/>
            <person name="Gao Y."/>
            <person name="Liu J."/>
            <person name="Shao H."/>
            <person name="Ye R."/>
            <person name="Li L."/>
            <person name="Wei W."/>
            <person name="Wang X."/>
            <person name="Wang C."/>
            <person name="Huo Q."/>
            <person name="Li W."/>
            <person name="Guo W."/>
            <person name="Chen H."/>
            <person name="Chen S."/>
            <person name="Zhou L."/>
            <person name="Zhou L."/>
            <person name="Ni X."/>
            <person name="Tian J."/>
            <person name="Zhou Y."/>
            <person name="Sheng Y."/>
            <person name="Liu T."/>
            <person name="Pan Y."/>
            <person name="Xia L."/>
            <person name="Li J."/>
            <person name="Zhao F."/>
            <person name="Cao W."/>
        </authorList>
    </citation>
    <scope>NUCLEOTIDE SEQUENCE</scope>
    <source>
        <strain evidence="2">Rmic-2018</strain>
        <tissue evidence="2">Larvae</tissue>
    </source>
</reference>
<name>A0A9J6F5K7_RHIMP</name>
<sequence length="182" mass="19995">MKEGVVLEDLQNLFKFGKTTIFRVAPGRVPLRLRCHMQELIRRDFQTPHCGLCQALGHESQDCIKRYAVVTKTALPTDDAQENLMDTKKDEKLAPGSNAMGRDATFQATGEEIADAPTQDCKDSTKRSEELAATGGQRDIQEAIEEDMGTSGEIGTPEASAKSRKRPRDAASVPKWKACNAT</sequence>
<protein>
    <submittedName>
        <fullName evidence="2">Uncharacterized protein</fullName>
    </submittedName>
</protein>
<dbReference type="Proteomes" id="UP000821866">
    <property type="component" value="Chromosome 1"/>
</dbReference>
<comment type="caution">
    <text evidence="2">The sequence shown here is derived from an EMBL/GenBank/DDBJ whole genome shotgun (WGS) entry which is preliminary data.</text>
</comment>
<evidence type="ECO:0000313" key="2">
    <source>
        <dbReference type="EMBL" id="KAH8041828.1"/>
    </source>
</evidence>
<organism evidence="2 3">
    <name type="scientific">Rhipicephalus microplus</name>
    <name type="common">Cattle tick</name>
    <name type="synonym">Boophilus microplus</name>
    <dbReference type="NCBI Taxonomy" id="6941"/>
    <lineage>
        <taxon>Eukaryota</taxon>
        <taxon>Metazoa</taxon>
        <taxon>Ecdysozoa</taxon>
        <taxon>Arthropoda</taxon>
        <taxon>Chelicerata</taxon>
        <taxon>Arachnida</taxon>
        <taxon>Acari</taxon>
        <taxon>Parasitiformes</taxon>
        <taxon>Ixodida</taxon>
        <taxon>Ixodoidea</taxon>
        <taxon>Ixodidae</taxon>
        <taxon>Rhipicephalinae</taxon>
        <taxon>Rhipicephalus</taxon>
        <taxon>Boophilus</taxon>
    </lineage>
</organism>
<feature type="region of interest" description="Disordered" evidence="1">
    <location>
        <begin position="114"/>
        <end position="182"/>
    </location>
</feature>
<dbReference type="AlphaFoldDB" id="A0A9J6F5K7"/>